<evidence type="ECO:0008006" key="3">
    <source>
        <dbReference type="Google" id="ProtNLM"/>
    </source>
</evidence>
<evidence type="ECO:0000313" key="1">
    <source>
        <dbReference type="EMBL" id="EKX64910.1"/>
    </source>
</evidence>
<organism evidence="1 2">
    <name type="scientific">Streptomyces ipomoeae 91-03</name>
    <dbReference type="NCBI Taxonomy" id="698759"/>
    <lineage>
        <taxon>Bacteria</taxon>
        <taxon>Bacillati</taxon>
        <taxon>Actinomycetota</taxon>
        <taxon>Actinomycetes</taxon>
        <taxon>Kitasatosporales</taxon>
        <taxon>Streptomycetaceae</taxon>
        <taxon>Streptomyces</taxon>
    </lineage>
</organism>
<accession>L1KWR0</accession>
<evidence type="ECO:0000313" key="2">
    <source>
        <dbReference type="Proteomes" id="UP000010411"/>
    </source>
</evidence>
<gene>
    <name evidence="1" type="ORF">STRIP9103_09565</name>
</gene>
<name>L1KWR0_9ACTN</name>
<protein>
    <recommendedName>
        <fullName evidence="3">KAP NTPase domain-containing protein</fullName>
    </recommendedName>
</protein>
<proteinExistence type="predicted"/>
<reference evidence="1 2" key="1">
    <citation type="submission" date="2012-11" db="EMBL/GenBank/DDBJ databases">
        <authorList>
            <person name="Huguet-Tapia J.C."/>
            <person name="Durkin A.S."/>
            <person name="Pettis G.S."/>
            <person name="Badger J.H."/>
        </authorList>
    </citation>
    <scope>NUCLEOTIDE SEQUENCE [LARGE SCALE GENOMIC DNA]</scope>
    <source>
        <strain evidence="1 2">91-03</strain>
    </source>
</reference>
<keyword evidence="2" id="KW-1185">Reference proteome</keyword>
<dbReference type="AlphaFoldDB" id="L1KWR0"/>
<dbReference type="Proteomes" id="UP000010411">
    <property type="component" value="Unassembled WGS sequence"/>
</dbReference>
<sequence length="159" mass="17523">MADERAVPVLVLRGEWGMGKSYAFEQEQRDLEAAGLPVQRLDLGKCGTDAARAAAKLAAVFQLPAGATEWHVLLDGLDERLDNLLELDQLLIEQVEGLEDEARRGLRLRISCRTARWPTGLYTELCRLWAVDQVVMVGLGCVSEVDLDVSRSTSWGGTI</sequence>
<dbReference type="EMBL" id="AEJC01000332">
    <property type="protein sequence ID" value="EKX64910.1"/>
    <property type="molecule type" value="Genomic_DNA"/>
</dbReference>
<dbReference type="PATRIC" id="fig|698759.3.peg.4448"/>
<comment type="caution">
    <text evidence="1">The sequence shown here is derived from an EMBL/GenBank/DDBJ whole genome shotgun (WGS) entry which is preliminary data.</text>
</comment>